<evidence type="ECO:0000259" key="6">
    <source>
        <dbReference type="PROSITE" id="PS50089"/>
    </source>
</evidence>
<comment type="caution">
    <text evidence="8">The sequence shown here is derived from an EMBL/GenBank/DDBJ whole genome shotgun (WGS) entry which is preliminary data.</text>
</comment>
<dbReference type="InterPro" id="IPR013083">
    <property type="entry name" value="Znf_RING/FYVE/PHD"/>
</dbReference>
<dbReference type="PROSITE" id="PS50089">
    <property type="entry name" value="ZF_RING_2"/>
    <property type="match status" value="1"/>
</dbReference>
<feature type="region of interest" description="Disordered" evidence="5">
    <location>
        <begin position="524"/>
        <end position="577"/>
    </location>
</feature>
<feature type="zinc finger region" description="TRAF-type" evidence="4">
    <location>
        <begin position="233"/>
        <end position="280"/>
    </location>
</feature>
<accession>A0A2P7ZJK8</accession>
<sequence length="577" mass="64064">MSLPSRRHSTLALRRSPPTVPDIQDRSYHGIDPASLPSGSVPSDPFGMRRIERRIAFAEHWNNSSRKATWNPPVDFHILDYVSDYDSNLMCPICHSPLVDPVVLQECDHCFCRDCLRQTWNTSEYTPGIPKGNCPTCRTACKLMGRGPVSRILVNILDDLVVKCPKHEEGCKAEIKRSEVQDHVNNYCAYTWVECPGQACELPVRRKDGKECMHFGVTCIDCRQTTHMANLETHWSSECPDRKVTCDLCKSAVFYREISMHAKETCPAITIPCTGASYGCPFRAKRGAINQHTKQCIFASFAPFLDGQKKRVAELEEQQTLMMRKLQVLEGGFKSIEKILQSSDETLEPQRHLQSQRSSTAVIEDDGLSDPLHIGSAQTETEISPNDFYDPLSWPLTDNMSQTPSTAPLETRMRGTLPFMSSIDTASHQPVSPFNHNAHSVPVSGTETEPASLTPYTHLLSLHESLRDEVSRVSGALTDLEGRHSMMILNENLRLKEELAYLGGQVGGLGRQVGWLTSVRLQDEGQRGRGNMGSSTVGRRPGMGVSGQGSGMEVGEGSAMADGPPRRRLTDEGRVKL</sequence>
<evidence type="ECO:0000256" key="3">
    <source>
        <dbReference type="ARBA" id="ARBA00022833"/>
    </source>
</evidence>
<keyword evidence="9" id="KW-1185">Reference proteome</keyword>
<dbReference type="InterPro" id="IPR027370">
    <property type="entry name" value="Znf-RING_euk"/>
</dbReference>
<evidence type="ECO:0000256" key="1">
    <source>
        <dbReference type="ARBA" id="ARBA00022723"/>
    </source>
</evidence>
<dbReference type="Proteomes" id="UP000243723">
    <property type="component" value="Unassembled WGS sequence"/>
</dbReference>
<evidence type="ECO:0000256" key="2">
    <source>
        <dbReference type="ARBA" id="ARBA00022771"/>
    </source>
</evidence>
<feature type="domain" description="TRAF-type" evidence="7">
    <location>
        <begin position="162"/>
        <end position="200"/>
    </location>
</feature>
<dbReference type="PANTHER" id="PTHR10131:SF94">
    <property type="entry name" value="TNF RECEPTOR-ASSOCIATED FACTOR 4"/>
    <property type="match status" value="1"/>
</dbReference>
<dbReference type="InterPro" id="IPR001841">
    <property type="entry name" value="Znf_RING"/>
</dbReference>
<protein>
    <submittedName>
        <fullName evidence="8">E3 ubiquitin-protein ligase UHRF1</fullName>
    </submittedName>
</protein>
<name>A0A2P7ZJK8_9PEZI</name>
<gene>
    <name evidence="8" type="ORF">B9Z65_5582</name>
</gene>
<dbReference type="SUPFAM" id="SSF57850">
    <property type="entry name" value="RING/U-box"/>
    <property type="match status" value="1"/>
</dbReference>
<dbReference type="PANTHER" id="PTHR10131">
    <property type="entry name" value="TNF RECEPTOR ASSOCIATED FACTOR"/>
    <property type="match status" value="1"/>
</dbReference>
<dbReference type="Pfam" id="PF02176">
    <property type="entry name" value="zf-TRAF"/>
    <property type="match status" value="1"/>
</dbReference>
<dbReference type="AlphaFoldDB" id="A0A2P7ZJK8"/>
<dbReference type="Pfam" id="PF13445">
    <property type="entry name" value="zf-RING_UBOX"/>
    <property type="match status" value="1"/>
</dbReference>
<feature type="zinc finger region" description="TRAF-type" evidence="4">
    <location>
        <begin position="162"/>
        <end position="200"/>
    </location>
</feature>
<evidence type="ECO:0000259" key="7">
    <source>
        <dbReference type="PROSITE" id="PS50145"/>
    </source>
</evidence>
<keyword evidence="2 4" id="KW-0863">Zinc-finger</keyword>
<keyword evidence="3 4" id="KW-0862">Zinc</keyword>
<dbReference type="SUPFAM" id="SSF49599">
    <property type="entry name" value="TRAF domain-like"/>
    <property type="match status" value="1"/>
</dbReference>
<dbReference type="PROSITE" id="PS00518">
    <property type="entry name" value="ZF_RING_1"/>
    <property type="match status" value="1"/>
</dbReference>
<feature type="domain" description="TRAF-type" evidence="7">
    <location>
        <begin position="233"/>
        <end position="280"/>
    </location>
</feature>
<feature type="domain" description="RING-type" evidence="6">
    <location>
        <begin position="91"/>
        <end position="138"/>
    </location>
</feature>
<proteinExistence type="predicted"/>
<dbReference type="SMART" id="SM00184">
    <property type="entry name" value="RING"/>
    <property type="match status" value="1"/>
</dbReference>
<evidence type="ECO:0000256" key="4">
    <source>
        <dbReference type="PROSITE-ProRule" id="PRU00207"/>
    </source>
</evidence>
<evidence type="ECO:0000313" key="9">
    <source>
        <dbReference type="Proteomes" id="UP000243723"/>
    </source>
</evidence>
<dbReference type="GO" id="GO:0008270">
    <property type="term" value="F:zinc ion binding"/>
    <property type="evidence" value="ECO:0007669"/>
    <property type="project" value="UniProtKB-KW"/>
</dbReference>
<evidence type="ECO:0000256" key="5">
    <source>
        <dbReference type="SAM" id="MobiDB-lite"/>
    </source>
</evidence>
<dbReference type="PROSITE" id="PS50145">
    <property type="entry name" value="ZF_TRAF"/>
    <property type="match status" value="2"/>
</dbReference>
<dbReference type="InterPro" id="IPR001293">
    <property type="entry name" value="Znf_TRAF"/>
</dbReference>
<dbReference type="OrthoDB" id="1630758at2759"/>
<dbReference type="STRING" id="40998.A0A2P7ZJK8"/>
<keyword evidence="1 4" id="KW-0479">Metal-binding</keyword>
<feature type="compositionally biased region" description="Basic and acidic residues" evidence="5">
    <location>
        <begin position="564"/>
        <end position="577"/>
    </location>
</feature>
<dbReference type="Gene3D" id="3.30.40.10">
    <property type="entry name" value="Zinc/RING finger domain, C3HC4 (zinc finger)"/>
    <property type="match status" value="3"/>
</dbReference>
<evidence type="ECO:0000313" key="8">
    <source>
        <dbReference type="EMBL" id="PSK48406.1"/>
    </source>
</evidence>
<feature type="region of interest" description="Disordered" evidence="5">
    <location>
        <begin position="1"/>
        <end position="44"/>
    </location>
</feature>
<dbReference type="InterPro" id="IPR017907">
    <property type="entry name" value="Znf_RING_CS"/>
</dbReference>
<feature type="compositionally biased region" description="Gly residues" evidence="5">
    <location>
        <begin position="544"/>
        <end position="554"/>
    </location>
</feature>
<dbReference type="EMBL" id="NHZQ01000177">
    <property type="protein sequence ID" value="PSK48406.1"/>
    <property type="molecule type" value="Genomic_DNA"/>
</dbReference>
<reference evidence="8 9" key="1">
    <citation type="submission" date="2017-05" db="EMBL/GenBank/DDBJ databases">
        <title>Draft genome sequence of Elsinoe australis.</title>
        <authorList>
            <person name="Cheng Q."/>
        </authorList>
    </citation>
    <scope>NUCLEOTIDE SEQUENCE [LARGE SCALE GENOMIC DNA]</scope>
    <source>
        <strain evidence="8 9">NL1</strain>
    </source>
</reference>
<organism evidence="8 9">
    <name type="scientific">Elsinoe australis</name>
    <dbReference type="NCBI Taxonomy" id="40998"/>
    <lineage>
        <taxon>Eukaryota</taxon>
        <taxon>Fungi</taxon>
        <taxon>Dikarya</taxon>
        <taxon>Ascomycota</taxon>
        <taxon>Pezizomycotina</taxon>
        <taxon>Dothideomycetes</taxon>
        <taxon>Dothideomycetidae</taxon>
        <taxon>Myriangiales</taxon>
        <taxon>Elsinoaceae</taxon>
        <taxon>Elsinoe</taxon>
    </lineage>
</organism>